<evidence type="ECO:0000313" key="2">
    <source>
        <dbReference type="RefSeq" id="XP_008295204.1"/>
    </source>
</evidence>
<dbReference type="AlphaFoldDB" id="A0A9Y4NDD6"/>
<dbReference type="Proteomes" id="UP000694891">
    <property type="component" value="Unplaced"/>
</dbReference>
<evidence type="ECO:0000313" key="1">
    <source>
        <dbReference type="Proteomes" id="UP000694891"/>
    </source>
</evidence>
<name>A0A9Y4NDD6_9TELE</name>
<proteinExistence type="predicted"/>
<keyword evidence="1" id="KW-1185">Reference proteome</keyword>
<protein>
    <submittedName>
        <fullName evidence="2">Uncharacterized protein LOC103368577 isoform X1</fullName>
    </submittedName>
</protein>
<reference evidence="2" key="1">
    <citation type="submission" date="2025-08" db="UniProtKB">
        <authorList>
            <consortium name="RefSeq"/>
        </authorList>
    </citation>
    <scope>IDENTIFICATION</scope>
</reference>
<dbReference type="PANTHER" id="PTHR31594">
    <property type="entry name" value="AIG1-TYPE G DOMAIN-CONTAINING PROTEIN"/>
    <property type="match status" value="1"/>
</dbReference>
<dbReference type="InterPro" id="IPR052090">
    <property type="entry name" value="Cytolytic_pore-forming_toxin"/>
</dbReference>
<dbReference type="GeneID" id="103368577"/>
<dbReference type="Gene3D" id="1.20.58.1200">
    <property type="entry name" value="RNA silencing suppressor P21, N-terminal domain"/>
    <property type="match status" value="3"/>
</dbReference>
<gene>
    <name evidence="2" type="primary">LOC103368577</name>
</gene>
<accession>A0A9Y4NDD6</accession>
<dbReference type="PANTHER" id="PTHR31594:SF16">
    <property type="entry name" value="SI:CH211-281L24.3"/>
    <property type="match status" value="1"/>
</dbReference>
<organism evidence="1 2">
    <name type="scientific">Stegastes partitus</name>
    <name type="common">bicolor damselfish</name>
    <dbReference type="NCBI Taxonomy" id="144197"/>
    <lineage>
        <taxon>Eukaryota</taxon>
        <taxon>Metazoa</taxon>
        <taxon>Chordata</taxon>
        <taxon>Craniata</taxon>
        <taxon>Vertebrata</taxon>
        <taxon>Euteleostomi</taxon>
        <taxon>Actinopterygii</taxon>
        <taxon>Neopterygii</taxon>
        <taxon>Teleostei</taxon>
        <taxon>Neoteleostei</taxon>
        <taxon>Acanthomorphata</taxon>
        <taxon>Ovalentaria</taxon>
        <taxon>Pomacentridae</taxon>
        <taxon>Stegastes</taxon>
    </lineage>
</organism>
<sequence length="572" mass="65695">MYTHEPTTDLRVLSSLQSVFQSGPAVWFINLSKIKASILLEVLKLQSEKKQVKLTGWSDEESEVRSFLQCLPYISQLSVVPLWSDPHEQTRFLVNLFCAAAEREQQTGEKILDLLSSICCYETFPYDNGSMDDEYHCDFLLDLFSHVKDCETKTGLSVLPSLQSVFQSDPELWFINLSKRKTSILLEVLKLQSEKKKVKLTGWSHEESEVRSFLQCLPYISQLSFVPLKSDLDEQTRFLGRLFCAAAEKETQTGEKILELLSSVCTYKTFPFNNKYINKDLQYQSDFLLDLFSHMKDCEAETRLSVLPSLQSVFQSAPSVWFINLSERKTSILLEVLKLQSEKKKKVKLTGSSEEESEMRSFLQCLPYISHLRLSEDYLQQLLVLLHDIQDQDLTLSLLSKVAGDLTSCCLNWELLHYLLQLSSAQTITVNLRKNHFLQESAARLLPFLGRIVFKRPSPSFMMASIRELYRAHASHMVPSLLRSLDHVINLSCRELDSVDFAALLFTLRHSDGVKLNLLWTFIPTEGIQSLLFTLDKVSQLRSDIRACFHQYQCCPTQDRIQLSSAPVLMHH</sequence>
<dbReference type="RefSeq" id="XP_008295204.1">
    <property type="nucleotide sequence ID" value="XM_008296982.1"/>
</dbReference>